<keyword evidence="2" id="KW-1185">Reference proteome</keyword>
<gene>
    <name evidence="1" type="ORF">KC19_VG068600</name>
</gene>
<dbReference type="PANTHER" id="PTHR35721:SF1">
    <property type="entry name" value="UREIDOGLYCOLATE HYDROLASE"/>
    <property type="match status" value="1"/>
</dbReference>
<dbReference type="Proteomes" id="UP000822688">
    <property type="component" value="Chromosome V"/>
</dbReference>
<name>A0A8T0HMS2_CERPU</name>
<accession>A0A8T0HMS2</accession>
<evidence type="ECO:0000313" key="2">
    <source>
        <dbReference type="Proteomes" id="UP000822688"/>
    </source>
</evidence>
<protein>
    <recommendedName>
        <fullName evidence="3">Ureidoglycolate hydrolase</fullName>
    </recommendedName>
</protein>
<dbReference type="Gene3D" id="2.60.120.480">
    <property type="entry name" value="Ureidoglycolate hydrolase"/>
    <property type="match status" value="1"/>
</dbReference>
<reference evidence="1" key="1">
    <citation type="submission" date="2020-06" db="EMBL/GenBank/DDBJ databases">
        <title>WGS assembly of Ceratodon purpureus strain R40.</title>
        <authorList>
            <person name="Carey S.B."/>
            <person name="Jenkins J."/>
            <person name="Shu S."/>
            <person name="Lovell J.T."/>
            <person name="Sreedasyam A."/>
            <person name="Maumus F."/>
            <person name="Tiley G.P."/>
            <person name="Fernandez-Pozo N."/>
            <person name="Barry K."/>
            <person name="Chen C."/>
            <person name="Wang M."/>
            <person name="Lipzen A."/>
            <person name="Daum C."/>
            <person name="Saski C.A."/>
            <person name="Payton A.C."/>
            <person name="Mcbreen J.C."/>
            <person name="Conrad R.E."/>
            <person name="Kollar L.M."/>
            <person name="Olsson S."/>
            <person name="Huttunen S."/>
            <person name="Landis J.B."/>
            <person name="Wickett N.J."/>
            <person name="Johnson M.G."/>
            <person name="Rensing S.A."/>
            <person name="Grimwood J."/>
            <person name="Schmutz J."/>
            <person name="Mcdaniel S.F."/>
        </authorList>
    </citation>
    <scope>NUCLEOTIDE SEQUENCE</scope>
    <source>
        <strain evidence="1">R40</strain>
    </source>
</reference>
<evidence type="ECO:0008006" key="3">
    <source>
        <dbReference type="Google" id="ProtNLM"/>
    </source>
</evidence>
<dbReference type="PANTHER" id="PTHR35721">
    <property type="entry name" value="UREIDOGLYCOLATE HYDROLASE"/>
    <property type="match status" value="1"/>
</dbReference>
<evidence type="ECO:0000313" key="1">
    <source>
        <dbReference type="EMBL" id="KAG0572102.1"/>
    </source>
</evidence>
<sequence>MASHCSISCNGSSPPPPPLRTIPLKTTNLTPQLFAPYGSIVDVKPEGTPFGPHDAQLELSRGIPRFYLMRLKNRTWQFDAFTHHANTTQCLGSLHGLPWYFGVAQSTILGATERVDPEKRCQILKAPNYEYLPPAIEDIRLFRIEGSQFLKLHVGTWHAGPLFKEPYMDYYNLELSNTNEIDHPNYFFKKSKGIVFEVDNPCSC</sequence>
<organism evidence="1 2">
    <name type="scientific">Ceratodon purpureus</name>
    <name type="common">Fire moss</name>
    <name type="synonym">Dicranum purpureum</name>
    <dbReference type="NCBI Taxonomy" id="3225"/>
    <lineage>
        <taxon>Eukaryota</taxon>
        <taxon>Viridiplantae</taxon>
        <taxon>Streptophyta</taxon>
        <taxon>Embryophyta</taxon>
        <taxon>Bryophyta</taxon>
        <taxon>Bryophytina</taxon>
        <taxon>Bryopsida</taxon>
        <taxon>Dicranidae</taxon>
        <taxon>Pseudoditrichales</taxon>
        <taxon>Ditrichaceae</taxon>
        <taxon>Ceratodon</taxon>
    </lineage>
</organism>
<dbReference type="GO" id="GO:0004848">
    <property type="term" value="F:ureidoglycolate hydrolase activity"/>
    <property type="evidence" value="ECO:0007669"/>
    <property type="project" value="InterPro"/>
</dbReference>
<dbReference type="EMBL" id="CM026426">
    <property type="protein sequence ID" value="KAG0572102.1"/>
    <property type="molecule type" value="Genomic_DNA"/>
</dbReference>
<dbReference type="SUPFAM" id="SSF51182">
    <property type="entry name" value="RmlC-like cupins"/>
    <property type="match status" value="1"/>
</dbReference>
<comment type="caution">
    <text evidence="1">The sequence shown here is derived from an EMBL/GenBank/DDBJ whole genome shotgun (WGS) entry which is preliminary data.</text>
</comment>
<dbReference type="InterPro" id="IPR024060">
    <property type="entry name" value="Ureidoglycolate_lyase_dom_sf"/>
</dbReference>
<dbReference type="InterPro" id="IPR011051">
    <property type="entry name" value="RmlC_Cupin_sf"/>
</dbReference>
<proteinExistence type="predicted"/>
<dbReference type="AlphaFoldDB" id="A0A8T0HMS2"/>